<dbReference type="InterPro" id="IPR041679">
    <property type="entry name" value="DNA2/NAM7-like_C"/>
</dbReference>
<dbReference type="AlphaFoldDB" id="A0AAE0IKK9"/>
<dbReference type="SUPFAM" id="SSF52540">
    <property type="entry name" value="P-loop containing nucleoside triphosphate hydrolases"/>
    <property type="match status" value="1"/>
</dbReference>
<name>A0AAE0IKK9_9PEZI</name>
<feature type="domain" description="DNA2/NAM7 helicase-like C-terminal" evidence="1">
    <location>
        <begin position="352"/>
        <end position="421"/>
    </location>
</feature>
<dbReference type="EMBL" id="JAUEDM010000002">
    <property type="protein sequence ID" value="KAK3326842.1"/>
    <property type="molecule type" value="Genomic_DNA"/>
</dbReference>
<organism evidence="2 3">
    <name type="scientific">Apodospora peruviana</name>
    <dbReference type="NCBI Taxonomy" id="516989"/>
    <lineage>
        <taxon>Eukaryota</taxon>
        <taxon>Fungi</taxon>
        <taxon>Dikarya</taxon>
        <taxon>Ascomycota</taxon>
        <taxon>Pezizomycotina</taxon>
        <taxon>Sordariomycetes</taxon>
        <taxon>Sordariomycetidae</taxon>
        <taxon>Sordariales</taxon>
        <taxon>Lasiosphaeriaceae</taxon>
        <taxon>Apodospora</taxon>
    </lineage>
</organism>
<dbReference type="PANTHER" id="PTHR10887">
    <property type="entry name" value="DNA2/NAM7 HELICASE FAMILY"/>
    <property type="match status" value="1"/>
</dbReference>
<proteinExistence type="predicted"/>
<sequence length="449" mass="49677">MIDCLDRCPRLAVVFARLESRIGTASAAQQLATTIKVYAPQILKAYILSSSTMHELVVGPFKRILSQINKHDPHNIRGPDPHCISDHQIARCGNGPPPRVSRPREHPHFLPYYSDPTVVQHFVRCLIGIALDHIGEAAEEARVREDLFDLKLLPDNHDGYNLVEAEFRIDAKGGTPEQSAHVRLVAATPPSNVFLGRTYSMDALLHYLGLFATTKTMFDAVVTLATEQEEACGIADRIMGYTAHEEFQGLEQEDFVFTPSQTMNASQRQAILEALMLAHPKERILVAAPTHNAVDNVMRRYLQDLAKDNNRGSAPSSFPIPLRVSTEKAVLVGDHGQLRPTVQPHAAAQGFDVSLFERLYTAPAGSGGGAIKKVMLDTQYRMHETICKFSSDEFYNSGLKTDRLPPQQLLHLKYEFPGNSAPFLEVATPNLGACVADFGVKFPAKTRPH</sequence>
<dbReference type="PANTHER" id="PTHR10887:SF495">
    <property type="entry name" value="HELICASE SENATAXIN ISOFORM X1-RELATED"/>
    <property type="match status" value="1"/>
</dbReference>
<dbReference type="Pfam" id="PF13087">
    <property type="entry name" value="AAA_12"/>
    <property type="match status" value="1"/>
</dbReference>
<dbReference type="Gene3D" id="3.40.50.300">
    <property type="entry name" value="P-loop containing nucleotide triphosphate hydrolases"/>
    <property type="match status" value="1"/>
</dbReference>
<evidence type="ECO:0000313" key="2">
    <source>
        <dbReference type="EMBL" id="KAK3326842.1"/>
    </source>
</evidence>
<dbReference type="InterPro" id="IPR027417">
    <property type="entry name" value="P-loop_NTPase"/>
</dbReference>
<reference evidence="2" key="2">
    <citation type="submission" date="2023-06" db="EMBL/GenBank/DDBJ databases">
        <authorList>
            <consortium name="Lawrence Berkeley National Laboratory"/>
            <person name="Haridas S."/>
            <person name="Hensen N."/>
            <person name="Bonometti L."/>
            <person name="Westerberg I."/>
            <person name="Brannstrom I.O."/>
            <person name="Guillou S."/>
            <person name="Cros-Aarteil S."/>
            <person name="Calhoun S."/>
            <person name="Kuo A."/>
            <person name="Mondo S."/>
            <person name="Pangilinan J."/>
            <person name="Riley R."/>
            <person name="Labutti K."/>
            <person name="Andreopoulos B."/>
            <person name="Lipzen A."/>
            <person name="Chen C."/>
            <person name="Yanf M."/>
            <person name="Daum C."/>
            <person name="Ng V."/>
            <person name="Clum A."/>
            <person name="Steindorff A."/>
            <person name="Ohm R."/>
            <person name="Martin F."/>
            <person name="Silar P."/>
            <person name="Natvig D."/>
            <person name="Lalanne C."/>
            <person name="Gautier V."/>
            <person name="Ament-Velasquez S.L."/>
            <person name="Kruys A."/>
            <person name="Hutchinson M.I."/>
            <person name="Powell A.J."/>
            <person name="Barry K."/>
            <person name="Miller A.N."/>
            <person name="Grigoriev I.V."/>
            <person name="Debuchy R."/>
            <person name="Gladieux P."/>
            <person name="Thoren M.H."/>
            <person name="Johannesson H."/>
        </authorList>
    </citation>
    <scope>NUCLEOTIDE SEQUENCE</scope>
    <source>
        <strain evidence="2">CBS 118394</strain>
    </source>
</reference>
<evidence type="ECO:0000259" key="1">
    <source>
        <dbReference type="Pfam" id="PF13087"/>
    </source>
</evidence>
<evidence type="ECO:0000313" key="3">
    <source>
        <dbReference type="Proteomes" id="UP001283341"/>
    </source>
</evidence>
<protein>
    <recommendedName>
        <fullName evidence="1">DNA2/NAM7 helicase-like C-terminal domain-containing protein</fullName>
    </recommendedName>
</protein>
<comment type="caution">
    <text evidence="2">The sequence shown here is derived from an EMBL/GenBank/DDBJ whole genome shotgun (WGS) entry which is preliminary data.</text>
</comment>
<dbReference type="CDD" id="cd17934">
    <property type="entry name" value="DEXXQc_Upf1-like"/>
    <property type="match status" value="1"/>
</dbReference>
<gene>
    <name evidence="2" type="ORF">B0H66DRAFT_618173</name>
</gene>
<accession>A0AAE0IKK9</accession>
<dbReference type="Proteomes" id="UP001283341">
    <property type="component" value="Unassembled WGS sequence"/>
</dbReference>
<keyword evidence="3" id="KW-1185">Reference proteome</keyword>
<dbReference type="InterPro" id="IPR045055">
    <property type="entry name" value="DNA2/NAM7-like"/>
</dbReference>
<reference evidence="2" key="1">
    <citation type="journal article" date="2023" name="Mol. Phylogenet. Evol.">
        <title>Genome-scale phylogeny and comparative genomics of the fungal order Sordariales.</title>
        <authorList>
            <person name="Hensen N."/>
            <person name="Bonometti L."/>
            <person name="Westerberg I."/>
            <person name="Brannstrom I.O."/>
            <person name="Guillou S."/>
            <person name="Cros-Aarteil S."/>
            <person name="Calhoun S."/>
            <person name="Haridas S."/>
            <person name="Kuo A."/>
            <person name="Mondo S."/>
            <person name="Pangilinan J."/>
            <person name="Riley R."/>
            <person name="LaButti K."/>
            <person name="Andreopoulos B."/>
            <person name="Lipzen A."/>
            <person name="Chen C."/>
            <person name="Yan M."/>
            <person name="Daum C."/>
            <person name="Ng V."/>
            <person name="Clum A."/>
            <person name="Steindorff A."/>
            <person name="Ohm R.A."/>
            <person name="Martin F."/>
            <person name="Silar P."/>
            <person name="Natvig D.O."/>
            <person name="Lalanne C."/>
            <person name="Gautier V."/>
            <person name="Ament-Velasquez S.L."/>
            <person name="Kruys A."/>
            <person name="Hutchinson M.I."/>
            <person name="Powell A.J."/>
            <person name="Barry K."/>
            <person name="Miller A.N."/>
            <person name="Grigoriev I.V."/>
            <person name="Debuchy R."/>
            <person name="Gladieux P."/>
            <person name="Hiltunen Thoren M."/>
            <person name="Johannesson H."/>
        </authorList>
    </citation>
    <scope>NUCLEOTIDE SEQUENCE</scope>
    <source>
        <strain evidence="2">CBS 118394</strain>
    </source>
</reference>